<organism evidence="2 3">
    <name type="scientific">Mycena venus</name>
    <dbReference type="NCBI Taxonomy" id="2733690"/>
    <lineage>
        <taxon>Eukaryota</taxon>
        <taxon>Fungi</taxon>
        <taxon>Dikarya</taxon>
        <taxon>Basidiomycota</taxon>
        <taxon>Agaricomycotina</taxon>
        <taxon>Agaricomycetes</taxon>
        <taxon>Agaricomycetidae</taxon>
        <taxon>Agaricales</taxon>
        <taxon>Marasmiineae</taxon>
        <taxon>Mycenaceae</taxon>
        <taxon>Mycena</taxon>
    </lineage>
</organism>
<dbReference type="OrthoDB" id="2999913at2759"/>
<name>A0A8H6Y191_9AGAR</name>
<feature type="region of interest" description="Disordered" evidence="1">
    <location>
        <begin position="33"/>
        <end position="54"/>
    </location>
</feature>
<accession>A0A8H6Y191</accession>
<feature type="compositionally biased region" description="Basic and acidic residues" evidence="1">
    <location>
        <begin position="44"/>
        <end position="54"/>
    </location>
</feature>
<dbReference type="AlphaFoldDB" id="A0A8H6Y191"/>
<protein>
    <submittedName>
        <fullName evidence="2">Sterol regulatory element binding protein cleavage-activating protein</fullName>
    </submittedName>
</protein>
<dbReference type="EMBL" id="JACAZI010000010">
    <property type="protein sequence ID" value="KAF7350356.1"/>
    <property type="molecule type" value="Genomic_DNA"/>
</dbReference>
<keyword evidence="3" id="KW-1185">Reference proteome</keyword>
<dbReference type="Proteomes" id="UP000620124">
    <property type="component" value="Unassembled WGS sequence"/>
</dbReference>
<comment type="caution">
    <text evidence="2">The sequence shown here is derived from an EMBL/GenBank/DDBJ whole genome shotgun (WGS) entry which is preliminary data.</text>
</comment>
<feature type="compositionally biased region" description="Polar residues" evidence="1">
    <location>
        <begin position="33"/>
        <end position="43"/>
    </location>
</feature>
<reference evidence="2" key="1">
    <citation type="submission" date="2020-05" db="EMBL/GenBank/DDBJ databases">
        <title>Mycena genomes resolve the evolution of fungal bioluminescence.</title>
        <authorList>
            <person name="Tsai I.J."/>
        </authorList>
    </citation>
    <scope>NUCLEOTIDE SEQUENCE</scope>
    <source>
        <strain evidence="2">CCC161011</strain>
    </source>
</reference>
<gene>
    <name evidence="2" type="ORF">MVEN_01340300</name>
</gene>
<feature type="region of interest" description="Disordered" evidence="1">
    <location>
        <begin position="283"/>
        <end position="368"/>
    </location>
</feature>
<evidence type="ECO:0000313" key="3">
    <source>
        <dbReference type="Proteomes" id="UP000620124"/>
    </source>
</evidence>
<feature type="region of interest" description="Disordered" evidence="1">
    <location>
        <begin position="430"/>
        <end position="512"/>
    </location>
</feature>
<sequence>MYTNAPSSLPPAHIVVFHAGGLLHRDGRDWNTGSTKSCLQHTENGGKPKKGDKQPILGLREELLTVARGEWLARVRQSQLHLEHWVMTPDEKHTLQQTLGWTYKDMVDAYAQQQAEMGPMYQRVDPTTLGTRDGGDKHLNSPSRFMHTIVPESVPAYANWAAELAKMSAASPHKPPKSIKSAELPNMPLYFVGALLQGTDLDAVAASDLEAFALHVSEEKIREYYAEACEASVHFQRILATVDPSQRHEVHADFERRMQELASVKEREWKTITVKELRKHQAAELQRRAAQQRAMRPPPRKLQPRREFGDWDYLDDFPSPHREHPSASTSQAARGQPVVEDPEEEEEEEGRRRKRPMQGEGYEHWGYDLSGYDPQPLPTIPFEMLDPYQEEEPQETGLRSVLTKWISNVGALLSGRNANHEMDSISSFDWIEPEANRSGKNSESGGRKMSKRLPRTGLRWEDPDQEESEEEFPMRKKSRWREKFSWSLGRKSTKRNTSPTSSDIGWADPDSY</sequence>
<evidence type="ECO:0000256" key="1">
    <source>
        <dbReference type="SAM" id="MobiDB-lite"/>
    </source>
</evidence>
<proteinExistence type="predicted"/>
<evidence type="ECO:0000313" key="2">
    <source>
        <dbReference type="EMBL" id="KAF7350356.1"/>
    </source>
</evidence>